<dbReference type="OMA" id="CMLRIYS"/>
<keyword evidence="5" id="KW-0132">Cell division</keyword>
<keyword evidence="12" id="KW-1185">Reference proteome</keyword>
<reference evidence="11" key="2">
    <citation type="submission" date="2020-02" db="EMBL/GenBank/DDBJ databases">
        <title>Esox lucius (northern pike) genome, fEsoLuc1, primary haplotype.</title>
        <authorList>
            <person name="Myers G."/>
            <person name="Karagic N."/>
            <person name="Meyer A."/>
            <person name="Pippel M."/>
            <person name="Reichard M."/>
            <person name="Winkler S."/>
            <person name="Tracey A."/>
            <person name="Sims Y."/>
            <person name="Howe K."/>
            <person name="Rhie A."/>
            <person name="Formenti G."/>
            <person name="Durbin R."/>
            <person name="Fedrigo O."/>
            <person name="Jarvis E.D."/>
        </authorList>
    </citation>
    <scope>NUCLEOTIDE SEQUENCE [LARGE SCALE GENOMIC DNA]</scope>
</reference>
<dbReference type="GO" id="GO:0051301">
    <property type="term" value="P:cell division"/>
    <property type="evidence" value="ECO:0007669"/>
    <property type="project" value="UniProtKB-KW"/>
</dbReference>
<dbReference type="GO" id="GO:0000070">
    <property type="term" value="P:mitotic sister chromatid segregation"/>
    <property type="evidence" value="ECO:0007669"/>
    <property type="project" value="TreeGrafter"/>
</dbReference>
<evidence type="ECO:0000256" key="3">
    <source>
        <dbReference type="ARBA" id="ARBA00013793"/>
    </source>
</evidence>
<name>A0A3P9A153_ESOLU</name>
<evidence type="ECO:0000256" key="6">
    <source>
        <dbReference type="ARBA" id="ARBA00022776"/>
    </source>
</evidence>
<dbReference type="GO" id="GO:0000444">
    <property type="term" value="C:MIS12/MIND type complex"/>
    <property type="evidence" value="ECO:0007669"/>
    <property type="project" value="TreeGrafter"/>
</dbReference>
<dbReference type="RefSeq" id="XP_010869179.1">
    <property type="nucleotide sequence ID" value="XM_010870877.4"/>
</dbReference>
<proteinExistence type="inferred from homology"/>
<evidence type="ECO:0000256" key="8">
    <source>
        <dbReference type="ARBA" id="ARBA00023054"/>
    </source>
</evidence>
<keyword evidence="6" id="KW-0498">Mitosis</keyword>
<dbReference type="PANTHER" id="PTHR14527:SF2">
    <property type="entry name" value="PROTEIN MIS12 HOMOLOG"/>
    <property type="match status" value="1"/>
</dbReference>
<dbReference type="Proteomes" id="UP000265140">
    <property type="component" value="Chromosome 7"/>
</dbReference>
<keyword evidence="4" id="KW-0158">Chromosome</keyword>
<evidence type="ECO:0000256" key="7">
    <source>
        <dbReference type="ARBA" id="ARBA00022838"/>
    </source>
</evidence>
<dbReference type="GeneTree" id="ENSGT00390000018665"/>
<dbReference type="Bgee" id="ENSELUG00000013031">
    <property type="expression patterns" value="Expressed in ovary and 12 other cell types or tissues"/>
</dbReference>
<reference evidence="11" key="4">
    <citation type="submission" date="2025-09" db="UniProtKB">
        <authorList>
            <consortium name="Ensembl"/>
        </authorList>
    </citation>
    <scope>IDENTIFICATION</scope>
</reference>
<dbReference type="InParanoid" id="A0A3P9A153"/>
<keyword evidence="7" id="KW-0995">Kinetochore</keyword>
<dbReference type="STRING" id="8010.ENSELUP00000034459"/>
<keyword evidence="8" id="KW-0175">Coiled coil</keyword>
<comment type="similarity">
    <text evidence="2">Belongs to the mis12 family.</text>
</comment>
<evidence type="ECO:0000256" key="4">
    <source>
        <dbReference type="ARBA" id="ARBA00022454"/>
    </source>
</evidence>
<dbReference type="Pfam" id="PF05859">
    <property type="entry name" value="Mis12"/>
    <property type="match status" value="1"/>
</dbReference>
<organism evidence="11 12">
    <name type="scientific">Esox lucius</name>
    <name type="common">Northern pike</name>
    <dbReference type="NCBI Taxonomy" id="8010"/>
    <lineage>
        <taxon>Eukaryota</taxon>
        <taxon>Metazoa</taxon>
        <taxon>Chordata</taxon>
        <taxon>Craniata</taxon>
        <taxon>Vertebrata</taxon>
        <taxon>Euteleostomi</taxon>
        <taxon>Actinopterygii</taxon>
        <taxon>Neopterygii</taxon>
        <taxon>Teleostei</taxon>
        <taxon>Protacanthopterygii</taxon>
        <taxon>Esociformes</taxon>
        <taxon>Esocidae</taxon>
        <taxon>Esox</taxon>
    </lineage>
</organism>
<accession>A0A3P9A153</accession>
<dbReference type="GO" id="GO:0005634">
    <property type="term" value="C:nucleus"/>
    <property type="evidence" value="ECO:0007669"/>
    <property type="project" value="InterPro"/>
</dbReference>
<evidence type="ECO:0000256" key="2">
    <source>
        <dbReference type="ARBA" id="ARBA00008643"/>
    </source>
</evidence>
<reference evidence="11" key="3">
    <citation type="submission" date="2025-08" db="UniProtKB">
        <authorList>
            <consortium name="Ensembl"/>
        </authorList>
    </citation>
    <scope>IDENTIFICATION</scope>
</reference>
<dbReference type="CTD" id="79003"/>
<comment type="subcellular location">
    <subcellularLocation>
        <location evidence="1">Chromosome</location>
        <location evidence="1">Centromere</location>
        <location evidence="1">Kinetochore</location>
    </subcellularLocation>
</comment>
<dbReference type="PANTHER" id="PTHR14527">
    <property type="entry name" value="PROTEIN MIS12 HOMOLOG"/>
    <property type="match status" value="1"/>
</dbReference>
<sequence length="210" mass="23999">MALNSAGEEAQSLSSLGLYEAQFFGFTPKTCMWRVHSAFQDCLNELLLIIEEVFVRKLSTTEPSGEQLRSTARQCTQKLQIFLQERFKSLSGRMETFLVNKVFSVPSNVLLPEDQPHEKYPQGLEEVLKLESSLTDLQQAYQTELCARQALLAELDEQRDVREQLDGILKWIEELQAMWMQEGMGSFNSSFHGMIQSVRKLQTVIGEISK</sequence>
<evidence type="ECO:0000313" key="12">
    <source>
        <dbReference type="Proteomes" id="UP000265140"/>
    </source>
</evidence>
<dbReference type="GeneID" id="105011085"/>
<dbReference type="GO" id="GO:0051382">
    <property type="term" value="P:kinetochore assembly"/>
    <property type="evidence" value="ECO:0007669"/>
    <property type="project" value="TreeGrafter"/>
</dbReference>
<gene>
    <name evidence="11" type="primary">MIS12</name>
</gene>
<dbReference type="AlphaFoldDB" id="A0A3P9A153"/>
<dbReference type="Ensembl" id="ENSELUT00000021261.3">
    <property type="protein sequence ID" value="ENSELUP00000034459.2"/>
    <property type="gene ID" value="ENSELUG00000013031.3"/>
</dbReference>
<protein>
    <recommendedName>
        <fullName evidence="3">Protein MIS12 homolog</fullName>
    </recommendedName>
</protein>
<dbReference type="KEGG" id="els:105011085"/>
<evidence type="ECO:0000256" key="9">
    <source>
        <dbReference type="ARBA" id="ARBA00023306"/>
    </source>
</evidence>
<evidence type="ECO:0000256" key="10">
    <source>
        <dbReference type="ARBA" id="ARBA00023328"/>
    </source>
</evidence>
<reference evidence="12" key="1">
    <citation type="journal article" date="2014" name="PLoS ONE">
        <title>The genome and linkage map of the northern pike (Esox lucius): conserved synteny revealed between the salmonid sister group and the Neoteleostei.</title>
        <authorList>
            <person name="Rondeau E.B."/>
            <person name="Minkley D.R."/>
            <person name="Leong J.S."/>
            <person name="Messmer A.M."/>
            <person name="Jantzen J.R."/>
            <person name="von Schalburg K.R."/>
            <person name="Lemon C."/>
            <person name="Bird N.H."/>
            <person name="Koop B.F."/>
        </authorList>
    </citation>
    <scope>NUCLEOTIDE SEQUENCE</scope>
</reference>
<evidence type="ECO:0000256" key="1">
    <source>
        <dbReference type="ARBA" id="ARBA00004629"/>
    </source>
</evidence>
<dbReference type="InterPro" id="IPR008685">
    <property type="entry name" value="Centromere_Mis12"/>
</dbReference>
<evidence type="ECO:0000313" key="11">
    <source>
        <dbReference type="Ensembl" id="ENSELUP00000034459.2"/>
    </source>
</evidence>
<keyword evidence="10" id="KW-0137">Centromere</keyword>
<keyword evidence="9" id="KW-0131">Cell cycle</keyword>
<evidence type="ECO:0000256" key="5">
    <source>
        <dbReference type="ARBA" id="ARBA00022618"/>
    </source>
</evidence>